<sequence length="438" mass="47136">MSELAIATQSRLSLSASPSPRAWPGEDEGDAPPRSHVSSSRSASHAAPHSHVSSSRSSSVRSVLTVPNTPRRRTVVDSAAATPARGAWKARQQPKPPAFVDDVEESASDEDDEAGFEEEEDLARPAPVVEELEPRLRSSSSSSTSSRLSGGSLASSPSMPTSADTRPRGVSVAGRGSHALHRLERNLEKAFRYARQGTPSSLAKLAALAETPSAMPEHIVQVLDHSSQWGIGFRTSSGALGIAFLDLTVLVAGASGDPRIEFVKANHARVAFTAESVPPDLVKYMTLLKVFRDQMGAKPMASPLMATATPAAAAAAPLTIVRKFYQLPEGILMFLNGGTVQVNFAHDKSMLVFPPGAKQVWIHDPQAPGKSRKRVPWVRFSLAELNDYIELADMTKSMAEARGVPIVEVQRAGRLVQRLETTREMLHQQQPRRGDQDG</sequence>
<dbReference type="Proteomes" id="UP000054350">
    <property type="component" value="Unassembled WGS sequence"/>
</dbReference>
<keyword evidence="4" id="KW-1185">Reference proteome</keyword>
<dbReference type="PROSITE" id="PS50078">
    <property type="entry name" value="POLO_BOX"/>
    <property type="match status" value="1"/>
</dbReference>
<gene>
    <name evidence="3" type="ORF">AMAG_07599</name>
</gene>
<organism evidence="3 4">
    <name type="scientific">Allomyces macrogynus (strain ATCC 38327)</name>
    <name type="common">Allomyces javanicus var. macrogynus</name>
    <dbReference type="NCBI Taxonomy" id="578462"/>
    <lineage>
        <taxon>Eukaryota</taxon>
        <taxon>Fungi</taxon>
        <taxon>Fungi incertae sedis</taxon>
        <taxon>Blastocladiomycota</taxon>
        <taxon>Blastocladiomycetes</taxon>
        <taxon>Blastocladiales</taxon>
        <taxon>Blastocladiaceae</taxon>
        <taxon>Allomyces</taxon>
    </lineage>
</organism>
<dbReference type="InterPro" id="IPR000959">
    <property type="entry name" value="POLO_box_dom"/>
</dbReference>
<evidence type="ECO:0000313" key="4">
    <source>
        <dbReference type="Proteomes" id="UP000054350"/>
    </source>
</evidence>
<feature type="compositionally biased region" description="Low complexity" evidence="1">
    <location>
        <begin position="137"/>
        <end position="158"/>
    </location>
</feature>
<dbReference type="EMBL" id="GG745340">
    <property type="protein sequence ID" value="KNE62375.1"/>
    <property type="molecule type" value="Genomic_DNA"/>
</dbReference>
<dbReference type="SUPFAM" id="SSF82615">
    <property type="entry name" value="Polo-box domain"/>
    <property type="match status" value="2"/>
</dbReference>
<feature type="compositionally biased region" description="Low complexity" evidence="1">
    <location>
        <begin position="10"/>
        <end position="22"/>
    </location>
</feature>
<protein>
    <recommendedName>
        <fullName evidence="2">POLO box domain-containing protein</fullName>
    </recommendedName>
</protein>
<feature type="compositionally biased region" description="Acidic residues" evidence="1">
    <location>
        <begin position="101"/>
        <end position="121"/>
    </location>
</feature>
<feature type="region of interest" description="Disordered" evidence="1">
    <location>
        <begin position="1"/>
        <end position="177"/>
    </location>
</feature>
<feature type="domain" description="POLO box" evidence="2">
    <location>
        <begin position="218"/>
        <end position="297"/>
    </location>
</feature>
<feature type="compositionally biased region" description="Low complexity" evidence="1">
    <location>
        <begin position="32"/>
        <end position="63"/>
    </location>
</feature>
<name>A0A0L0SJ13_ALLM3</name>
<reference evidence="3 4" key="1">
    <citation type="submission" date="2009-11" db="EMBL/GenBank/DDBJ databases">
        <title>Annotation of Allomyces macrogynus ATCC 38327.</title>
        <authorList>
            <consortium name="The Broad Institute Genome Sequencing Platform"/>
            <person name="Russ C."/>
            <person name="Cuomo C."/>
            <person name="Burger G."/>
            <person name="Gray M.W."/>
            <person name="Holland P.W.H."/>
            <person name="King N."/>
            <person name="Lang F.B.F."/>
            <person name="Roger A.J."/>
            <person name="Ruiz-Trillo I."/>
            <person name="Young S.K."/>
            <person name="Zeng Q."/>
            <person name="Gargeya S."/>
            <person name="Fitzgerald M."/>
            <person name="Haas B."/>
            <person name="Abouelleil A."/>
            <person name="Alvarado L."/>
            <person name="Arachchi H.M."/>
            <person name="Berlin A."/>
            <person name="Chapman S.B."/>
            <person name="Gearin G."/>
            <person name="Goldberg J."/>
            <person name="Griggs A."/>
            <person name="Gujja S."/>
            <person name="Hansen M."/>
            <person name="Heiman D."/>
            <person name="Howarth C."/>
            <person name="Larimer J."/>
            <person name="Lui A."/>
            <person name="MacDonald P.J.P."/>
            <person name="McCowen C."/>
            <person name="Montmayeur A."/>
            <person name="Murphy C."/>
            <person name="Neiman D."/>
            <person name="Pearson M."/>
            <person name="Priest M."/>
            <person name="Roberts A."/>
            <person name="Saif S."/>
            <person name="Shea T."/>
            <person name="Sisk P."/>
            <person name="Stolte C."/>
            <person name="Sykes S."/>
            <person name="Wortman J."/>
            <person name="Nusbaum C."/>
            <person name="Birren B."/>
        </authorList>
    </citation>
    <scope>NUCLEOTIDE SEQUENCE [LARGE SCALE GENOMIC DNA]</scope>
    <source>
        <strain evidence="3 4">ATCC 38327</strain>
    </source>
</reference>
<reference evidence="4" key="2">
    <citation type="submission" date="2009-11" db="EMBL/GenBank/DDBJ databases">
        <title>The Genome Sequence of Allomyces macrogynus strain ATCC 38327.</title>
        <authorList>
            <consortium name="The Broad Institute Genome Sequencing Platform"/>
            <person name="Russ C."/>
            <person name="Cuomo C."/>
            <person name="Shea T."/>
            <person name="Young S.K."/>
            <person name="Zeng Q."/>
            <person name="Koehrsen M."/>
            <person name="Haas B."/>
            <person name="Borodovsky M."/>
            <person name="Guigo R."/>
            <person name="Alvarado L."/>
            <person name="Berlin A."/>
            <person name="Borenstein D."/>
            <person name="Chen Z."/>
            <person name="Engels R."/>
            <person name="Freedman E."/>
            <person name="Gellesch M."/>
            <person name="Goldberg J."/>
            <person name="Griggs A."/>
            <person name="Gujja S."/>
            <person name="Heiman D."/>
            <person name="Hepburn T."/>
            <person name="Howarth C."/>
            <person name="Jen D."/>
            <person name="Larson L."/>
            <person name="Lewis B."/>
            <person name="Mehta T."/>
            <person name="Park D."/>
            <person name="Pearson M."/>
            <person name="Roberts A."/>
            <person name="Saif S."/>
            <person name="Shenoy N."/>
            <person name="Sisk P."/>
            <person name="Stolte C."/>
            <person name="Sykes S."/>
            <person name="Walk T."/>
            <person name="White J."/>
            <person name="Yandava C."/>
            <person name="Burger G."/>
            <person name="Gray M.W."/>
            <person name="Holland P.W.H."/>
            <person name="King N."/>
            <person name="Lang F.B.F."/>
            <person name="Roger A.J."/>
            <person name="Ruiz-Trillo I."/>
            <person name="Lander E."/>
            <person name="Nusbaum C."/>
        </authorList>
    </citation>
    <scope>NUCLEOTIDE SEQUENCE [LARGE SCALE GENOMIC DNA]</scope>
    <source>
        <strain evidence="4">ATCC 38327</strain>
    </source>
</reference>
<evidence type="ECO:0000256" key="1">
    <source>
        <dbReference type="SAM" id="MobiDB-lite"/>
    </source>
</evidence>
<dbReference type="Gene3D" id="3.30.1120.30">
    <property type="entry name" value="POLO box domain"/>
    <property type="match status" value="2"/>
</dbReference>
<evidence type="ECO:0000313" key="3">
    <source>
        <dbReference type="EMBL" id="KNE62375.1"/>
    </source>
</evidence>
<dbReference type="STRING" id="578462.A0A0L0SJ13"/>
<proteinExistence type="predicted"/>
<dbReference type="eggNOG" id="KOG0575">
    <property type="taxonomic scope" value="Eukaryota"/>
</dbReference>
<accession>A0A0L0SJ13</accession>
<dbReference type="AlphaFoldDB" id="A0A0L0SJ13"/>
<evidence type="ECO:0000259" key="2">
    <source>
        <dbReference type="PROSITE" id="PS50078"/>
    </source>
</evidence>
<dbReference type="VEuPathDB" id="FungiDB:AMAG_07599"/>
<dbReference type="InterPro" id="IPR036947">
    <property type="entry name" value="POLO_box_dom_sf"/>
</dbReference>